<evidence type="ECO:0000256" key="1">
    <source>
        <dbReference type="SAM" id="SignalP"/>
    </source>
</evidence>
<dbReference type="Proteomes" id="UP001597297">
    <property type="component" value="Unassembled WGS sequence"/>
</dbReference>
<dbReference type="RefSeq" id="WP_377095398.1">
    <property type="nucleotide sequence ID" value="NZ_JBHSJM010000001.1"/>
</dbReference>
<proteinExistence type="predicted"/>
<evidence type="ECO:0000313" key="3">
    <source>
        <dbReference type="Proteomes" id="UP001597297"/>
    </source>
</evidence>
<evidence type="ECO:0000313" key="2">
    <source>
        <dbReference type="EMBL" id="MFD2275914.1"/>
    </source>
</evidence>
<name>A0ABW5E1I1_9BACT</name>
<keyword evidence="3" id="KW-1185">Reference proteome</keyword>
<accession>A0ABW5E1I1</accession>
<dbReference type="EMBL" id="JBHUJC010000018">
    <property type="protein sequence ID" value="MFD2275914.1"/>
    <property type="molecule type" value="Genomic_DNA"/>
</dbReference>
<sequence length="249" mass="27339">MNNKTTLSLLGGALLSGSAYAGPVVAPEPVTVEPGYEASVSVGVHSDYIWRGLFLGRALVDSSVEASTSAWGLDFAGGLWAGNVEEESFDDEINAWIEGSKDFGWARFTTGYIYYDFFDGETNNAHEVYFGLSKDLCWGFNASYTYFWDVYATDNDGYNELVLGNDTDVFGYTLDTTLTTGFLFEGFGASHITLKTGYDWELTDHATLTPYLAYTWELAGLERYAAPMNGSGRSEQNRFFGGVSLSVSF</sequence>
<keyword evidence="1" id="KW-0732">Signal</keyword>
<feature type="chain" id="PRO_5046282768" description="Copper resistance protein B" evidence="1">
    <location>
        <begin position="22"/>
        <end position="249"/>
    </location>
</feature>
<organism evidence="2 3">
    <name type="scientific">Rubritalea spongiae</name>
    <dbReference type="NCBI Taxonomy" id="430797"/>
    <lineage>
        <taxon>Bacteria</taxon>
        <taxon>Pseudomonadati</taxon>
        <taxon>Verrucomicrobiota</taxon>
        <taxon>Verrucomicrobiia</taxon>
        <taxon>Verrucomicrobiales</taxon>
        <taxon>Rubritaleaceae</taxon>
        <taxon>Rubritalea</taxon>
    </lineage>
</organism>
<reference evidence="3" key="1">
    <citation type="journal article" date="2019" name="Int. J. Syst. Evol. Microbiol.">
        <title>The Global Catalogue of Microorganisms (GCM) 10K type strain sequencing project: providing services to taxonomists for standard genome sequencing and annotation.</title>
        <authorList>
            <consortium name="The Broad Institute Genomics Platform"/>
            <consortium name="The Broad Institute Genome Sequencing Center for Infectious Disease"/>
            <person name="Wu L."/>
            <person name="Ma J."/>
        </authorList>
    </citation>
    <scope>NUCLEOTIDE SEQUENCE [LARGE SCALE GENOMIC DNA]</scope>
    <source>
        <strain evidence="3">JCM 16545</strain>
    </source>
</reference>
<gene>
    <name evidence="2" type="ORF">ACFSQZ_05490</name>
</gene>
<feature type="signal peptide" evidence="1">
    <location>
        <begin position="1"/>
        <end position="21"/>
    </location>
</feature>
<protein>
    <recommendedName>
        <fullName evidence="4">Copper resistance protein B</fullName>
    </recommendedName>
</protein>
<comment type="caution">
    <text evidence="2">The sequence shown here is derived from an EMBL/GenBank/DDBJ whole genome shotgun (WGS) entry which is preliminary data.</text>
</comment>
<evidence type="ECO:0008006" key="4">
    <source>
        <dbReference type="Google" id="ProtNLM"/>
    </source>
</evidence>